<sequence>MSRKNRKKSYNRGAGVGFEQALKSDPALSAFTFDGPYSVSGFDLLDNMYCADNGR</sequence>
<name>A0A402SXQ8_SALER</name>
<feature type="non-terminal residue" evidence="1">
    <location>
        <position position="55"/>
    </location>
</feature>
<dbReference type="AlphaFoldDB" id="A0A402SXQ8"/>
<reference evidence="1" key="1">
    <citation type="submission" date="2018-07" db="EMBL/GenBank/DDBJ databases">
        <authorList>
            <consortium name="GenomeTrakr network: Whole genome sequencing for foodborne pathogen traceback"/>
        </authorList>
    </citation>
    <scope>NUCLEOTIDE SEQUENCE [LARGE SCALE GENOMIC DNA]</scope>
    <source>
        <strain evidence="1">CFSAN034452</strain>
    </source>
</reference>
<dbReference type="EMBL" id="RSTW01000081">
    <property type="protein sequence ID" value="MIT47228.1"/>
    <property type="molecule type" value="Genomic_DNA"/>
</dbReference>
<gene>
    <name evidence="1" type="ORF">ATQ15_27750</name>
</gene>
<proteinExistence type="predicted"/>
<accession>A0A402SXQ8</accession>
<dbReference type="Proteomes" id="UP000885418">
    <property type="component" value="Unassembled WGS sequence"/>
</dbReference>
<comment type="caution">
    <text evidence="1">The sequence shown here is derived from an EMBL/GenBank/DDBJ whole genome shotgun (WGS) entry which is preliminary data.</text>
</comment>
<organism evidence="1">
    <name type="scientific">Salmonella enterica</name>
    <name type="common">Salmonella choleraesuis</name>
    <dbReference type="NCBI Taxonomy" id="28901"/>
    <lineage>
        <taxon>Bacteria</taxon>
        <taxon>Pseudomonadati</taxon>
        <taxon>Pseudomonadota</taxon>
        <taxon>Gammaproteobacteria</taxon>
        <taxon>Enterobacterales</taxon>
        <taxon>Enterobacteriaceae</taxon>
        <taxon>Salmonella</taxon>
    </lineage>
</organism>
<protein>
    <submittedName>
        <fullName evidence="1">Phage portal protein</fullName>
    </submittedName>
</protein>
<evidence type="ECO:0000313" key="1">
    <source>
        <dbReference type="EMBL" id="MIT47228.1"/>
    </source>
</evidence>